<dbReference type="RefSeq" id="WP_125915783.1">
    <property type="nucleotide sequence ID" value="NZ_RWHU01000017.1"/>
</dbReference>
<sequence length="469" mass="51838">MKNAPNLKHLPKEKFTEAVIFAGSDAYAHAKGWEEGLGKQIAEDTTPPVYLGPKQLGELDNLRIVDAGRRCARVYIAGDIEPIQINSIAEKLALAGVQDAKLYKGIPDHEPEDWREYLSRLREQVEVSVREESFRHSLPLSVGSDGYDQEQDYTLKSYLPANSLSSIYGPSGSYKSFLAVSWACHVAAGMKWAGKSVSAGAVMYVVGEGGIGVPRRIKAWEKKHGVKLNNLYLVNRPVFPVRREEMQEMIKAARDVKSRTGQPVRLIVVDTLARCFGGNDENDARDMGAFIEGCDVIKRETGATLLVVHHSGKDDTKGARGSSAFRAALDAEFNIRREGDGGAIILTCTKMKDAEEPKQAAFDLRPVELFTDRDGELISSLVVQDLPREAREPDPELADIKHLTGNHAALWQSIRSRKAKGEPCNVSVIRDDITALFGENGRKGFKRWLDKLVRENIISIDDSGDITII</sequence>
<dbReference type="AlphaFoldDB" id="A0A428LEF2"/>
<gene>
    <name evidence="1" type="ORF">EJE24_24195</name>
</gene>
<dbReference type="Pfam" id="PF13481">
    <property type="entry name" value="AAA_25"/>
    <property type="match status" value="1"/>
</dbReference>
<accession>A0A428LEF2</accession>
<dbReference type="Proteomes" id="UP000276389">
    <property type="component" value="Unassembled WGS sequence"/>
</dbReference>
<comment type="caution">
    <text evidence="1">The sequence shown here is derived from an EMBL/GenBank/DDBJ whole genome shotgun (WGS) entry which is preliminary data.</text>
</comment>
<protein>
    <submittedName>
        <fullName evidence="1">AAA family ATPase</fullName>
    </submittedName>
</protein>
<dbReference type="SUPFAM" id="SSF52540">
    <property type="entry name" value="P-loop containing nucleoside triphosphate hydrolases"/>
    <property type="match status" value="1"/>
</dbReference>
<evidence type="ECO:0000313" key="1">
    <source>
        <dbReference type="EMBL" id="RSK62047.1"/>
    </source>
</evidence>
<name>A0A428LEF2_9ENTR</name>
<dbReference type="InterPro" id="IPR038724">
    <property type="entry name" value="RepA"/>
</dbReference>
<evidence type="ECO:0000313" key="2">
    <source>
        <dbReference type="Proteomes" id="UP000276389"/>
    </source>
</evidence>
<dbReference type="EMBL" id="RWHU01000017">
    <property type="protein sequence ID" value="RSK62047.1"/>
    <property type="molecule type" value="Genomic_DNA"/>
</dbReference>
<dbReference type="Gene3D" id="3.40.50.300">
    <property type="entry name" value="P-loop containing nucleotide triphosphate hydrolases"/>
    <property type="match status" value="1"/>
</dbReference>
<reference evidence="1 2" key="1">
    <citation type="submission" date="2018-12" db="EMBL/GenBank/DDBJ databases">
        <title>The Genome Submission of two Enterobacter spp. strains.</title>
        <authorList>
            <person name="Wu W."/>
            <person name="Wei L."/>
            <person name="Feng Y."/>
            <person name="Zong Z."/>
        </authorList>
    </citation>
    <scope>NUCLEOTIDE SEQUENCE [LARGE SCALE GENOMIC DNA]</scope>
    <source>
        <strain evidence="1 2">WCHEHu045002</strain>
    </source>
</reference>
<organism evidence="1 2">
    <name type="scientific">Enterobacter huaxiensis</name>
    <dbReference type="NCBI Taxonomy" id="2494702"/>
    <lineage>
        <taxon>Bacteria</taxon>
        <taxon>Pseudomonadati</taxon>
        <taxon>Pseudomonadota</taxon>
        <taxon>Gammaproteobacteria</taxon>
        <taxon>Enterobacterales</taxon>
        <taxon>Enterobacteriaceae</taxon>
        <taxon>Enterobacter</taxon>
    </lineage>
</organism>
<proteinExistence type="predicted"/>
<dbReference type="CDD" id="cd01125">
    <property type="entry name" value="RepA_RSF1010_like"/>
    <property type="match status" value="1"/>
</dbReference>
<dbReference type="InterPro" id="IPR027417">
    <property type="entry name" value="P-loop_NTPase"/>
</dbReference>